<dbReference type="AlphaFoldDB" id="S9UAY2"/>
<evidence type="ECO:0000313" key="1">
    <source>
        <dbReference type="EMBL" id="EPY20028.1"/>
    </source>
</evidence>
<reference evidence="2 3" key="1">
    <citation type="journal article" date="2013" name="PLoS ONE">
        <title>Predicting the Proteins of Angomonas deanei, Strigomonas culicis and Their Respective Endosymbionts Reveals New Aspects of the Trypanosomatidae Family.</title>
        <authorList>
            <person name="Motta M.C."/>
            <person name="Martins A.C."/>
            <person name="de Souza S.S."/>
            <person name="Catta-Preta C.M."/>
            <person name="Silva R."/>
            <person name="Klein C.C."/>
            <person name="de Almeida L.G."/>
            <person name="de Lima Cunha O."/>
            <person name="Ciapina L.P."/>
            <person name="Brocchi M."/>
            <person name="Colabardini A.C."/>
            <person name="de Araujo Lima B."/>
            <person name="Machado C.R."/>
            <person name="de Almeida Soares C.M."/>
            <person name="Probst C.M."/>
            <person name="de Menezes C.B."/>
            <person name="Thompson C.E."/>
            <person name="Bartholomeu D.C."/>
            <person name="Gradia D.F."/>
            <person name="Pavoni D.P."/>
            <person name="Grisard E.C."/>
            <person name="Fantinatti-Garboggini F."/>
            <person name="Marchini F.K."/>
            <person name="Rodrigues-Luiz G.F."/>
            <person name="Wagner G."/>
            <person name="Goldman G.H."/>
            <person name="Fietto J.L."/>
            <person name="Elias M.C."/>
            <person name="Goldman M.H."/>
            <person name="Sagot M.F."/>
            <person name="Pereira M."/>
            <person name="Stoco P.H."/>
            <person name="de Mendonca-Neto R.P."/>
            <person name="Teixeira S.M."/>
            <person name="Maciel T.E."/>
            <person name="de Oliveira Mendes T.A."/>
            <person name="Urmenyi T.P."/>
            <person name="de Souza W."/>
            <person name="Schenkman S."/>
            <person name="de Vasconcelos A.T."/>
        </authorList>
    </citation>
    <scope>NUCLEOTIDE SEQUENCE [LARGE SCALE GENOMIC DNA]</scope>
</reference>
<reference evidence="2" key="2">
    <citation type="submission" date="2013-03" db="EMBL/GenBank/DDBJ databases">
        <authorList>
            <person name="Motta M.C.M."/>
            <person name="Martins A.C.A."/>
            <person name="Preta C.M.C.C."/>
            <person name="Silva R."/>
            <person name="de Souza S.S."/>
            <person name="Klein C.C."/>
            <person name="de Almeida L.G.P."/>
            <person name="Cunha O.L."/>
            <person name="Colabardini A.C."/>
            <person name="Lima B.A."/>
            <person name="Machado C.R."/>
            <person name="Soares C.M.A."/>
            <person name="de Menezes C.B.A."/>
            <person name="Bartolomeu D.C."/>
            <person name="Grisard E.C."/>
            <person name="Fantinatti-Garboggini F."/>
            <person name="Rodrigues-Luiz G.F."/>
            <person name="Wagner G."/>
            <person name="Goldman G.H."/>
            <person name="Fietto J.L.R."/>
            <person name="Ciapina L.P."/>
            <person name="Brocchi M."/>
            <person name="Elias M.C."/>
            <person name="Goldman M.H.S."/>
            <person name="Sagot M.-F."/>
            <person name="Pereira M."/>
            <person name="Stoco P.H."/>
            <person name="Teixeira S.M.R."/>
            <person name="de Mendonca-Neto R.P."/>
            <person name="Maciel T.E.F."/>
            <person name="Mendes T.A.O."/>
            <person name="Urmenyi T.P."/>
            <person name="Teixeira M.M.G."/>
            <person name="de Camargo E.F.P."/>
            <person name="de Sousa W."/>
            <person name="Schenkman S."/>
            <person name="de Vasconcelos A.T.R."/>
        </authorList>
    </citation>
    <scope>NUCLEOTIDE SEQUENCE</scope>
</reference>
<accession>S9UAY2</accession>
<proteinExistence type="predicted"/>
<dbReference type="OrthoDB" id="277391at2759"/>
<protein>
    <submittedName>
        <fullName evidence="2">Uncharacterized protein</fullName>
    </submittedName>
</protein>
<dbReference type="EMBL" id="ATMH01009189">
    <property type="protein sequence ID" value="EPY20028.1"/>
    <property type="molecule type" value="Genomic_DNA"/>
</dbReference>
<comment type="caution">
    <text evidence="2">The sequence shown here is derived from an EMBL/GenBank/DDBJ whole genome shotgun (WGS) entry which is preliminary data.</text>
</comment>
<organism evidence="2 3">
    <name type="scientific">Strigomonas culicis</name>
    <dbReference type="NCBI Taxonomy" id="28005"/>
    <lineage>
        <taxon>Eukaryota</taxon>
        <taxon>Discoba</taxon>
        <taxon>Euglenozoa</taxon>
        <taxon>Kinetoplastea</taxon>
        <taxon>Metakinetoplastina</taxon>
        <taxon>Trypanosomatida</taxon>
        <taxon>Trypanosomatidae</taxon>
        <taxon>Strigomonadinae</taxon>
        <taxon>Strigomonas</taxon>
    </lineage>
</organism>
<dbReference type="EMBL" id="ATMH01005380">
    <property type="protein sequence ID" value="EPY27957.1"/>
    <property type="molecule type" value="Genomic_DNA"/>
</dbReference>
<gene>
    <name evidence="2" type="ORF">STCU_05380</name>
    <name evidence="1" type="ORF">STCU_09189</name>
</gene>
<keyword evidence="3" id="KW-1185">Reference proteome</keyword>
<sequence length="415" mass="44867">MTQKLLLAEGLDLLHQCEVREYDTDRIKQSVKGSRSRNEIVKLVKNYEAVYHEYVRGLEILNHVRHQTMDDTTPANAVYNKNLAAFCTGKMTAYMDRCDNIQKKLESILLPLDQVDLIGKEGCTAADTLFIQDGTSFPLNRKENTLARDFTLADGTYILTVKNKDDYSLASPSVEVTTVMTPPRGSGAEPSKAYSRVPCQCAWRKVFGVCGSATLQFQVSASGMRDSHIDVLLQRWTSLDDVGSEAPVQYTFNADLTSTMPAGRGPSAPPPATTIAAPKSQPWVAQLPALPDDELATLANYNVPKDSIPKNAGNRPPGGAGGGVAVAAAAAADPWATLESLNVPNTHRQRADSGLHVVDPIEVNPAGFTCAQRLDRLGAMLDAWPAGGCAATHLPMDKQRVVQGVYALPYPSELS</sequence>
<evidence type="ECO:0000313" key="2">
    <source>
        <dbReference type="EMBL" id="EPY27957.1"/>
    </source>
</evidence>
<dbReference type="Proteomes" id="UP000015354">
    <property type="component" value="Unassembled WGS sequence"/>
</dbReference>
<evidence type="ECO:0000313" key="3">
    <source>
        <dbReference type="Proteomes" id="UP000015354"/>
    </source>
</evidence>
<name>S9UAY2_9TRYP</name>